<dbReference type="InterPro" id="IPR007720">
    <property type="entry name" value="PigQ/GPI1"/>
</dbReference>
<evidence type="ECO:0000256" key="2">
    <source>
        <dbReference type="SAM" id="Coils"/>
    </source>
</evidence>
<feature type="coiled-coil region" evidence="2">
    <location>
        <begin position="361"/>
        <end position="388"/>
    </location>
</feature>
<dbReference type="Proteomes" id="UP001497512">
    <property type="component" value="Chromosome 11"/>
</dbReference>
<gene>
    <name evidence="4" type="ORF">CSSPTR1EN2_LOCUS3658</name>
</gene>
<evidence type="ECO:0000259" key="3">
    <source>
        <dbReference type="Pfam" id="PF21771"/>
    </source>
</evidence>
<keyword evidence="1 2" id="KW-0175">Coiled coil</keyword>
<feature type="coiled-coil region" evidence="2">
    <location>
        <begin position="548"/>
        <end position="575"/>
    </location>
</feature>
<feature type="coiled-coil region" evidence="2">
    <location>
        <begin position="131"/>
        <end position="210"/>
    </location>
</feature>
<accession>A0ABP0TI50</accession>
<evidence type="ECO:0000313" key="4">
    <source>
        <dbReference type="EMBL" id="CAK9196805.1"/>
    </source>
</evidence>
<dbReference type="InterPro" id="IPR049270">
    <property type="entry name" value="CFAP58_CC"/>
</dbReference>
<dbReference type="PANTHER" id="PTHR32083:SF34">
    <property type="entry name" value="COILED-COIL DOMAIN-CONTAINING PROTEIN 146"/>
    <property type="match status" value="1"/>
</dbReference>
<feature type="coiled-coil region" evidence="2">
    <location>
        <begin position="478"/>
        <end position="505"/>
    </location>
</feature>
<keyword evidence="5" id="KW-1185">Reference proteome</keyword>
<reference evidence="4" key="1">
    <citation type="submission" date="2024-02" db="EMBL/GenBank/DDBJ databases">
        <authorList>
            <consortium name="ELIXIR-Norway"/>
            <consortium name="Elixir Norway"/>
        </authorList>
    </citation>
    <scope>NUCLEOTIDE SEQUENCE</scope>
</reference>
<evidence type="ECO:0000313" key="5">
    <source>
        <dbReference type="Proteomes" id="UP001497512"/>
    </source>
</evidence>
<feature type="domain" description="Cilia- and flagella-associated protein 58 central coiled coil" evidence="3">
    <location>
        <begin position="345"/>
        <end position="631"/>
    </location>
</feature>
<organism evidence="4 5">
    <name type="scientific">Sphagnum troendelagicum</name>
    <dbReference type="NCBI Taxonomy" id="128251"/>
    <lineage>
        <taxon>Eukaryota</taxon>
        <taxon>Viridiplantae</taxon>
        <taxon>Streptophyta</taxon>
        <taxon>Embryophyta</taxon>
        <taxon>Bryophyta</taxon>
        <taxon>Sphagnophytina</taxon>
        <taxon>Sphagnopsida</taxon>
        <taxon>Sphagnales</taxon>
        <taxon>Sphagnaceae</taxon>
        <taxon>Sphagnum</taxon>
    </lineage>
</organism>
<evidence type="ECO:0000256" key="1">
    <source>
        <dbReference type="ARBA" id="ARBA00023054"/>
    </source>
</evidence>
<name>A0ABP0TI50_9BRYO</name>
<dbReference type="Pfam" id="PF21771">
    <property type="entry name" value="CFAP58_CC"/>
    <property type="match status" value="1"/>
</dbReference>
<proteinExistence type="predicted"/>
<dbReference type="PANTHER" id="PTHR32083">
    <property type="entry name" value="CILIA AND FLAGELLA-ASSOCIATED PROTEIN 58-RELATED"/>
    <property type="match status" value="1"/>
</dbReference>
<sequence length="856" mass="99211">MVVGAVGGLLAVQHQSWITHFVQRMVRMQTNDILHTGCIWLMGIPAGFKDDDELTARIGTLWLHATTSSYANQLHALAACIWCKFMLLLVRMKLEVGDSPESGSWDSAESHKFEDLRAILGSKLMVERQLQNETFELIDQLKNDKEELQKLEKEVSKDEETLEFVKEDAEQADNEAMLARERQQNLILESTELMRIRKEYHKKIEEIEKEHFDGLLPMFIKLKIGFLHIEIKNARESIAEDLVKIGMTTKEILEGKEMYDQCSHECKVLKDEKIDLINKLKKLDEVPEKCHKQCNIMINALQALRNQDAKGMTKEMQVEAIVQSLYNTTRQKIEEHAKSISNMEKCKLAIEDKLSLVDLVRKKMQTSLEEMRKDIDILMDNLLVAENLGRCCNATRNSSQEQKQCQQIAKLRSVHVCLIQVAVRNHAKWKEVKDNIEIQGNSLNNFQKKVIEFEKEYKEFTVLYKLIRGQCNKYVQFLTTSELAVQEIKDKMKTLNTEVGQLQREVLYKVKVLNKMHINYVLSVKNRTALQKDIANCASMVKGKKLIVEELELDVVNLEIVINKVEKDMVKARKTYHLSLKDRNKVGIFLIDRNDELCILYERNNVQMELLKHSNVESAKRVDEIKLLKLACQLTHNFILTQHKTTHDPKFVYMELVSLREQMEKTCQNVSILSELIEKPSNLERWHLLPSRDNTTNELTRKALAIEEFFSTKEDQAYEKDIILEEVKMLVEDLIRKATLAQHKSIRVGKQMNFYLYQMNVVTRQITATISELSLVQAIAIKVKQERERAQLNLDKAIIRLENGEPNTTAESRPNAYIVEHLGLPKSFGNNSPFRPLECGNTIRHFHKSQMKVIEV</sequence>
<protein>
    <recommendedName>
        <fullName evidence="3">Cilia- and flagella-associated protein 58 central coiled coil domain-containing protein</fullName>
    </recommendedName>
</protein>
<dbReference type="EMBL" id="OZ019903">
    <property type="protein sequence ID" value="CAK9196805.1"/>
    <property type="molecule type" value="Genomic_DNA"/>
</dbReference>
<dbReference type="Pfam" id="PF05024">
    <property type="entry name" value="Gpi1"/>
    <property type="match status" value="1"/>
</dbReference>